<evidence type="ECO:0000313" key="6">
    <source>
        <dbReference type="Proteomes" id="UP001320272"/>
    </source>
</evidence>
<feature type="domain" description="DUF5801" evidence="4">
    <location>
        <begin position="209"/>
        <end position="349"/>
    </location>
</feature>
<evidence type="ECO:0000256" key="2">
    <source>
        <dbReference type="SAM" id="MobiDB-lite"/>
    </source>
</evidence>
<dbReference type="SUPFAM" id="SSF51120">
    <property type="entry name" value="beta-Roll"/>
    <property type="match status" value="1"/>
</dbReference>
<evidence type="ECO:0000313" key="5">
    <source>
        <dbReference type="EMBL" id="MCE8027060.1"/>
    </source>
</evidence>
<dbReference type="InterPro" id="IPR019960">
    <property type="entry name" value="T1SS_VCA0849"/>
</dbReference>
<dbReference type="Pfam" id="PF00353">
    <property type="entry name" value="HemolysinCabind"/>
    <property type="match status" value="1"/>
</dbReference>
<feature type="region of interest" description="Disordered" evidence="2">
    <location>
        <begin position="1375"/>
        <end position="1394"/>
    </location>
</feature>
<comment type="caution">
    <text evidence="5">The sequence shown here is derived from an EMBL/GenBank/DDBJ whole genome shotgun (WGS) entry which is preliminary data.</text>
</comment>
<keyword evidence="6" id="KW-1185">Reference proteome</keyword>
<dbReference type="InterPro" id="IPR001343">
    <property type="entry name" value="Hemolysn_Ca-bd"/>
</dbReference>
<dbReference type="PROSITE" id="PS00330">
    <property type="entry name" value="HEMOLYSIN_CALCIUM"/>
    <property type="match status" value="2"/>
</dbReference>
<proteinExistence type="predicted"/>
<accession>A0ABS9AZA2</accession>
<dbReference type="InterPro" id="IPR018511">
    <property type="entry name" value="Hemolysin-typ_Ca-bd_CS"/>
</dbReference>
<organism evidence="5 6">
    <name type="scientific">Billgrantia aerodenitrificans</name>
    <dbReference type="NCBI Taxonomy" id="2733483"/>
    <lineage>
        <taxon>Bacteria</taxon>
        <taxon>Pseudomonadati</taxon>
        <taxon>Pseudomonadota</taxon>
        <taxon>Gammaproteobacteria</taxon>
        <taxon>Oceanospirillales</taxon>
        <taxon>Halomonadaceae</taxon>
        <taxon>Billgrantia</taxon>
    </lineage>
</organism>
<dbReference type="NCBIfam" id="TIGR03661">
    <property type="entry name" value="T1SS_VCA0849"/>
    <property type="match status" value="1"/>
</dbReference>
<dbReference type="Pfam" id="PF17963">
    <property type="entry name" value="Big_9"/>
    <property type="match status" value="2"/>
</dbReference>
<dbReference type="EMBL" id="JABFTV010000025">
    <property type="protein sequence ID" value="MCE8027060.1"/>
    <property type="molecule type" value="Genomic_DNA"/>
</dbReference>
<dbReference type="InterPro" id="IPR011049">
    <property type="entry name" value="Serralysin-like_metalloprot_C"/>
</dbReference>
<evidence type="ECO:0000259" key="3">
    <source>
        <dbReference type="Pfam" id="PF13448"/>
    </source>
</evidence>
<dbReference type="NCBIfam" id="TIGR01965">
    <property type="entry name" value="VCBS_repeat"/>
    <property type="match status" value="1"/>
</dbReference>
<feature type="domain" description="DUF4114" evidence="3">
    <location>
        <begin position="125"/>
        <end position="204"/>
    </location>
</feature>
<sequence>LPHDVNVDDLTITGITVVASDQDGDSATAGITVEVADDLPSVDGTNPTGHEVTITNLGSAPGVGYNNSFGYYIKDENGNPTIGKVVWSNVKLDVGDTFVLEGYAPGEVGYFIIPNGSNLNPGLTNGTDISFEQVNGVWVAVTADGNQLVGQDSNAPVLFNDSSLHPDGSSHVENNAEEGDLNWEDIYGPGSDRDYNDVNINVEWKPANLTVDEAQLDVTASFDFSGYFSAEYGADGLQTREYTLSVSAAGADSGLVDTQTGQAVLVKEVDGDIVGYVVTDDGIEVPVFTLEVNAETGVVTLDQLRAIAHQGVGQIGASDAANILANVIFLTKTVTDGDGDEAHATIDIGQVIYFLDDGPTAEDVTVNLGSGQIIEEGNVLANDTLGADGGRVTSVNGVAVPAEGTVDITGQYGVLTIAADGTYSYVRNPGAPGSVSDAFTYTLTDGDGDSDTATLTIAISDSPVSIDNPVHGEGHHLVFNEAHLPGGSKEGGGLLVQGGSFTVSAPDGVLNLSVGGEYIVKDGLEQALPTIVTESGNTLVITGFTANGNGTYTVNYEYTLNANKDHDQPANDESLTQSFEIVLEDTDGDTASSNLLIEILDDVPEFGTPEDASLGMGVDSSAIGSLDLTIGADADGAHISQASLMTDGQGHIQVRYEDDGVAKETYLTSGGTKLVYVFDSESQQLIAYKVGDGPSNPVLTIDMSVASNEYVVNVVQPLDSVAKQFQTSGISHSQGGVNGSMSLSAENLEVIFTASGGDVNWSNNSVGVKNPAITGSETLTAQFNQFLTHLTVKLPNQGNQNPAAVEWMVINTETGQTESGSGLLISADFAFNKVTFSNNGSGPYGIGGFEGEFLDAELDFILPVEVVAVDGDGDTSDGSFNIGFQPGEVPPLPELPTILGLTNSDVTVNEQYLDGGTAEGEGQAADSGSFKLSTPEGFGALLIAGTKVLGDGEQQGNKVKLSAGDLESLAAGNVIVIETPEGNTLTLTGYDSATGEVSYSFELGSAVEHAHGEGRNELAKEGIQLELVDGLGHIAYGTIDVVVVDDIPFEFDLVQAIQVPVSELEVGQLGAGWENLTTTSGSGSVTTTSNESGIFIQWGGANGSGYDFVYAEGLTGLGGVATDSLFSLGTLTHNNFVINSGSKVLKTVDLEVSFKVMIDGVLTEVTTTIKLEHDETPNNKSPATHPDNDDIVKILNPNEELTIQVGDREYVLKIRGFLDANGNLVDTVYTTETKASSFELFAEIASTDDLPSVEGRVDADWGADGPAEEDSLLWADGQGGTLASGTVEGQHGTLTVNADGTYTYVVSRSARDGMKAGDSYQDEFTYYLTDADGDVVASKLTINLEGVPNGIVASDNVAIADISLIEITPEPVSSQVMSNKTSQHNTSSSRTDNYSETFTVDEGSAGQFSFNAGFTTPGSSKASLTWSLWQKNDSGQWVKLSEIGGSASSGINGVNGLEAGEYRVDFAATTSGSHTNWIIWPIWSETSYSNVEIGQVSLIQQPDSYQETQVTDVQGNVLSDPGIDGSTDIPGSSGTLLKALVGSDYVEATQSGLVIAGQYGTFTLFANGDYRYEPAADVTNVGKIDSLTYQLVHPSGTTAEASLQVGITGPGVDSFVWGTDGDDALTGGAGNDIIIGGAGDDILVGGLGADTFVWNLGDQGQAGAPATDKVMDFTLGQFGVDGEADKLDIADLLDGASSSNLAEYLHAADDGSGNTVLQISHNGGFTGGVYDESVVDQTIVLKGVAYSDALIQQMLSNGQLEIE</sequence>
<dbReference type="Pfam" id="PF19116">
    <property type="entry name" value="DUF5801"/>
    <property type="match status" value="1"/>
</dbReference>
<dbReference type="NCBIfam" id="NF045619">
    <property type="entry name" value="adhes_GNV_Cterm"/>
    <property type="match status" value="1"/>
</dbReference>
<dbReference type="PRINTS" id="PR00313">
    <property type="entry name" value="CABNDNGRPT"/>
</dbReference>
<feature type="non-terminal residue" evidence="5">
    <location>
        <position position="1"/>
    </location>
</feature>
<gene>
    <name evidence="5" type="ORF">HOP59_23305</name>
</gene>
<dbReference type="InterPro" id="IPR025193">
    <property type="entry name" value="DUF4114"/>
</dbReference>
<evidence type="ECO:0000259" key="4">
    <source>
        <dbReference type="Pfam" id="PF19116"/>
    </source>
</evidence>
<dbReference type="Proteomes" id="UP001320272">
    <property type="component" value="Unassembled WGS sequence"/>
</dbReference>
<name>A0ABS9AZA2_9GAMM</name>
<dbReference type="InterPro" id="IPR055014">
    <property type="entry name" value="BapA_Bap-like_C"/>
</dbReference>
<dbReference type="InterPro" id="IPR043824">
    <property type="entry name" value="DUF5801"/>
</dbReference>
<dbReference type="InterPro" id="IPR010221">
    <property type="entry name" value="VCBS_dom"/>
</dbReference>
<keyword evidence="1" id="KW-0106">Calcium</keyword>
<dbReference type="Pfam" id="PF13448">
    <property type="entry name" value="DUF4114"/>
    <property type="match status" value="1"/>
</dbReference>
<reference evidence="5 6" key="1">
    <citation type="journal article" date="2021" name="Front. Microbiol.">
        <title>Aerobic Denitrification and Heterotrophic Sulfur Oxidation in the Genus Halomonas Revealed by Six Novel Species Characterizations and Genome-Based Analysis.</title>
        <authorList>
            <person name="Wang L."/>
            <person name="Shao Z."/>
        </authorList>
    </citation>
    <scope>NUCLEOTIDE SEQUENCE [LARGE SCALE GENOMIC DNA]</scope>
    <source>
        <strain evidence="5 6">MCCC 1A11058</strain>
    </source>
</reference>
<protein>
    <submittedName>
        <fullName evidence="5">Type I secretion C-terminal target domain-containing protein</fullName>
    </submittedName>
</protein>
<evidence type="ECO:0000256" key="1">
    <source>
        <dbReference type="ARBA" id="ARBA00022837"/>
    </source>
</evidence>
<dbReference type="Gene3D" id="2.150.10.10">
    <property type="entry name" value="Serralysin-like metalloprotease, C-terminal"/>
    <property type="match status" value="1"/>
</dbReference>